<dbReference type="AlphaFoldDB" id="A0A1D7YM29"/>
<reference evidence="2" key="1">
    <citation type="submission" date="2016-09" db="EMBL/GenBank/DDBJ databases">
        <title>Streptomyces puniciscabiei strain:TW1S1 Genome sequencing and assembly.</title>
        <authorList>
            <person name="Kim M.-K."/>
            <person name="Kim S.B."/>
        </authorList>
    </citation>
    <scope>NUCLEOTIDE SEQUENCE [LARGE SCALE GENOMIC DNA]</scope>
    <source>
        <strain evidence="2">TW1S1</strain>
    </source>
</reference>
<keyword evidence="2" id="KW-1185">Reference proteome</keyword>
<gene>
    <name evidence="1" type="ORF">BFF78_41245</name>
</gene>
<dbReference type="EMBL" id="CP017248">
    <property type="protein sequence ID" value="AOR36635.1"/>
    <property type="molecule type" value="Genomic_DNA"/>
</dbReference>
<evidence type="ECO:0000313" key="1">
    <source>
        <dbReference type="EMBL" id="AOR36635.1"/>
    </source>
</evidence>
<evidence type="ECO:0000313" key="2">
    <source>
        <dbReference type="Proteomes" id="UP000094960"/>
    </source>
</evidence>
<accession>A0A1D7YM29</accession>
<organism evidence="1 2">
    <name type="scientific">Streptomyces fodineus</name>
    <dbReference type="NCBI Taxonomy" id="1904616"/>
    <lineage>
        <taxon>Bacteria</taxon>
        <taxon>Bacillati</taxon>
        <taxon>Actinomycetota</taxon>
        <taxon>Actinomycetes</taxon>
        <taxon>Kitasatosporales</taxon>
        <taxon>Streptomycetaceae</taxon>
        <taxon>Streptomyces</taxon>
    </lineage>
</organism>
<dbReference type="RefSeq" id="WP_069783145.1">
    <property type="nucleotide sequence ID" value="NZ_CP017248.1"/>
</dbReference>
<dbReference type="Proteomes" id="UP000094960">
    <property type="component" value="Chromosome"/>
</dbReference>
<dbReference type="KEGG" id="spun:BFF78_41245"/>
<protein>
    <submittedName>
        <fullName evidence="1">Uncharacterized protein</fullName>
    </submittedName>
</protein>
<name>A0A1D7YM29_9ACTN</name>
<sequence>MADRQVIGTGGANWSGSTNVQIEFFDNQGIAYSMRVEGTNRYGPRRRVLSGPAVAPDGRESLDLAAAIGTPATERAGELPATGPYLPA</sequence>
<proteinExistence type="predicted"/>